<dbReference type="GO" id="GO:0032259">
    <property type="term" value="P:methylation"/>
    <property type="evidence" value="ECO:0007669"/>
    <property type="project" value="UniProtKB-KW"/>
</dbReference>
<proteinExistence type="predicted"/>
<dbReference type="RefSeq" id="WP_172159175.1">
    <property type="nucleotide sequence ID" value="NZ_CP053564.1"/>
</dbReference>
<dbReference type="PANTHER" id="PTHR44068">
    <property type="entry name" value="ZGC:194242"/>
    <property type="match status" value="1"/>
</dbReference>
<dbReference type="SUPFAM" id="SSF53335">
    <property type="entry name" value="S-adenosyl-L-methionine-dependent methyltransferases"/>
    <property type="match status" value="1"/>
</dbReference>
<keyword evidence="1 3" id="KW-0808">Transferase</keyword>
<evidence type="ECO:0000313" key="3">
    <source>
        <dbReference type="EMBL" id="QJY47031.1"/>
    </source>
</evidence>
<sequence>MNESDVREFWNAHPCGDHIVGGLHGGFADDHERFFAAYDAWRYDQEGHIPACLDHFDFRDRRVLEIGLGQGAESEQLIRRGARWSGLDLTPESVERVRTRLALRRLPHVDLRQGSATAIPWPDDSFDVVFSHGVLHHVPDIRAAQAEIHRVLRPGGTLVAMVYARRSLNYQVSIRVLRRAVLAAAYPLRRTRLMRAAPPLLRAHLDGAERAGLRRYLDLDAFTHRSTDGPHNPYARVYSPREVVADFPDFTLVESFRRYLHAPPLPVRRLPGAARLERHLGWHLWLRLQARGGPITPAGAA</sequence>
<dbReference type="Gene3D" id="3.40.50.150">
    <property type="entry name" value="Vaccinia Virus protein VP39"/>
    <property type="match status" value="1"/>
</dbReference>
<protein>
    <submittedName>
        <fullName evidence="3">Class I SAM-dependent methyltransferase</fullName>
    </submittedName>
</protein>
<organism evidence="3 4">
    <name type="scientific">Pseudonocardia broussonetiae</name>
    <dbReference type="NCBI Taxonomy" id="2736640"/>
    <lineage>
        <taxon>Bacteria</taxon>
        <taxon>Bacillati</taxon>
        <taxon>Actinomycetota</taxon>
        <taxon>Actinomycetes</taxon>
        <taxon>Pseudonocardiales</taxon>
        <taxon>Pseudonocardiaceae</taxon>
        <taxon>Pseudonocardia</taxon>
    </lineage>
</organism>
<dbReference type="PANTHER" id="PTHR44068:SF11">
    <property type="entry name" value="GERANYL DIPHOSPHATE 2-C-METHYLTRANSFERASE"/>
    <property type="match status" value="1"/>
</dbReference>
<evidence type="ECO:0000313" key="4">
    <source>
        <dbReference type="Proteomes" id="UP000505377"/>
    </source>
</evidence>
<gene>
    <name evidence="3" type="ORF">HOP40_15410</name>
</gene>
<evidence type="ECO:0000256" key="1">
    <source>
        <dbReference type="ARBA" id="ARBA00022679"/>
    </source>
</evidence>
<dbReference type="KEGG" id="pbro:HOP40_15410"/>
<dbReference type="InterPro" id="IPR050447">
    <property type="entry name" value="Erg6_SMT_methyltransf"/>
</dbReference>
<dbReference type="Proteomes" id="UP000505377">
    <property type="component" value="Chromosome"/>
</dbReference>
<dbReference type="CDD" id="cd02440">
    <property type="entry name" value="AdoMet_MTases"/>
    <property type="match status" value="1"/>
</dbReference>
<keyword evidence="3" id="KW-0489">Methyltransferase</keyword>
<keyword evidence="4" id="KW-1185">Reference proteome</keyword>
<feature type="domain" description="Methyltransferase type 11" evidence="2">
    <location>
        <begin position="64"/>
        <end position="159"/>
    </location>
</feature>
<dbReference type="EMBL" id="CP053564">
    <property type="protein sequence ID" value="QJY47031.1"/>
    <property type="molecule type" value="Genomic_DNA"/>
</dbReference>
<dbReference type="InterPro" id="IPR013216">
    <property type="entry name" value="Methyltransf_11"/>
</dbReference>
<evidence type="ECO:0000259" key="2">
    <source>
        <dbReference type="Pfam" id="PF08241"/>
    </source>
</evidence>
<reference evidence="3 4" key="1">
    <citation type="submission" date="2020-05" db="EMBL/GenBank/DDBJ databases">
        <authorList>
            <person name="Mo P."/>
        </authorList>
    </citation>
    <scope>NUCLEOTIDE SEQUENCE [LARGE SCALE GENOMIC DNA]</scope>
    <source>
        <strain evidence="3 4">Gen01</strain>
    </source>
</reference>
<dbReference type="InterPro" id="IPR029063">
    <property type="entry name" value="SAM-dependent_MTases_sf"/>
</dbReference>
<name>A0A6M6JL53_9PSEU</name>
<dbReference type="Pfam" id="PF08241">
    <property type="entry name" value="Methyltransf_11"/>
    <property type="match status" value="1"/>
</dbReference>
<dbReference type="GO" id="GO:0008757">
    <property type="term" value="F:S-adenosylmethionine-dependent methyltransferase activity"/>
    <property type="evidence" value="ECO:0007669"/>
    <property type="project" value="InterPro"/>
</dbReference>
<accession>A0A6M6JL53</accession>
<dbReference type="AlphaFoldDB" id="A0A6M6JL53"/>